<comment type="caution">
    <text evidence="1">The sequence shown here is derived from an EMBL/GenBank/DDBJ whole genome shotgun (WGS) entry which is preliminary data.</text>
</comment>
<evidence type="ECO:0000313" key="1">
    <source>
        <dbReference type="EMBL" id="MEA5258669.1"/>
    </source>
</evidence>
<gene>
    <name evidence="1" type="ORF">VB264_12805</name>
</gene>
<organism evidence="1 2">
    <name type="scientific">Arcicella aquatica</name>
    <dbReference type="NCBI Taxonomy" id="217141"/>
    <lineage>
        <taxon>Bacteria</taxon>
        <taxon>Pseudomonadati</taxon>
        <taxon>Bacteroidota</taxon>
        <taxon>Cytophagia</taxon>
        <taxon>Cytophagales</taxon>
        <taxon>Flectobacillaceae</taxon>
        <taxon>Arcicella</taxon>
    </lineage>
</organism>
<sequence>MSWLDNINTIKEIYPGQFQIILDFATSSFIKYTLDTNYHYVWVSNHSLSSHFTWEQHNLPLFDNQSNVQVLARNISFDYILPTKDFIKLLPTIEKDNGIHLIQMNKIPKEYLTIDRIKGKTRYQLLTKECDYLFELDIPSARDYGPIISSNRQYLQSLLENPKLDWNNLP</sequence>
<accession>A0ABU5QPL1</accession>
<dbReference type="EMBL" id="JAYFUL010000019">
    <property type="protein sequence ID" value="MEA5258669.1"/>
    <property type="molecule type" value="Genomic_DNA"/>
</dbReference>
<protein>
    <submittedName>
        <fullName evidence="1">Uncharacterized protein</fullName>
    </submittedName>
</protein>
<dbReference type="Proteomes" id="UP001304671">
    <property type="component" value="Unassembled WGS sequence"/>
</dbReference>
<evidence type="ECO:0000313" key="2">
    <source>
        <dbReference type="Proteomes" id="UP001304671"/>
    </source>
</evidence>
<proteinExistence type="predicted"/>
<keyword evidence="2" id="KW-1185">Reference proteome</keyword>
<reference evidence="1 2" key="1">
    <citation type="submission" date="2023-12" db="EMBL/GenBank/DDBJ databases">
        <title>Novel species of the genus Arcicella isolated from rivers.</title>
        <authorList>
            <person name="Lu H."/>
        </authorList>
    </citation>
    <scope>NUCLEOTIDE SEQUENCE [LARGE SCALE GENOMIC DNA]</scope>
    <source>
        <strain evidence="1 2">LMG 21963</strain>
    </source>
</reference>
<dbReference type="RefSeq" id="WP_323249938.1">
    <property type="nucleotide sequence ID" value="NZ_JAYFUL010000019.1"/>
</dbReference>
<name>A0ABU5QPL1_9BACT</name>